<reference evidence="2 5" key="2">
    <citation type="submission" date="2019-08" db="EMBL/GenBank/DDBJ databases">
        <title>Isolation and enrichment of carboxydotrophic bacteria from anaerobic sludge for the production of bio-based chemicals from syngas.</title>
        <authorList>
            <person name="Antares A.L."/>
            <person name="Moreira J."/>
            <person name="Diender M."/>
            <person name="Parshina S.N."/>
            <person name="Stams A.J.M."/>
            <person name="Alves M."/>
            <person name="Alves J.I."/>
            <person name="Sousa D.Z."/>
        </authorList>
    </citation>
    <scope>NUCLEOTIDE SEQUENCE [LARGE SCALE GENOMIC DNA]</scope>
    <source>
        <strain evidence="2 5">JM</strain>
    </source>
</reference>
<dbReference type="Proteomes" id="UP000322619">
    <property type="component" value="Unassembled WGS sequence"/>
</dbReference>
<dbReference type="EMBL" id="LKEU01000035">
    <property type="protein sequence ID" value="OFV69916.1"/>
    <property type="molecule type" value="Genomic_DNA"/>
</dbReference>
<evidence type="ECO:0000313" key="6">
    <source>
        <dbReference type="Proteomes" id="UP001163550"/>
    </source>
</evidence>
<evidence type="ECO:0000313" key="3">
    <source>
        <dbReference type="EMBL" id="UYO63733.1"/>
    </source>
</evidence>
<reference evidence="3" key="3">
    <citation type="submission" date="2021-11" db="EMBL/GenBank/DDBJ databases">
        <title>Isoprene-degrading acetogen.</title>
        <authorList>
            <person name="Yang Y."/>
            <person name="Jin H."/>
            <person name="Yan J."/>
        </authorList>
    </citation>
    <scope>NUCLEOTIDE SEQUENCE</scope>
    <source>
        <strain evidence="3">Berkeley</strain>
    </source>
</reference>
<dbReference type="Gene3D" id="1.10.1510.20">
    <property type="entry name" value="Propanediol/glycerol dehydratase, small subunit"/>
    <property type="match status" value="1"/>
</dbReference>
<evidence type="ECO:0000313" key="1">
    <source>
        <dbReference type="EMBL" id="OFV69916.1"/>
    </source>
</evidence>
<proteinExistence type="predicted"/>
<dbReference type="Proteomes" id="UP001163550">
    <property type="component" value="Chromosome"/>
</dbReference>
<dbReference type="InterPro" id="IPR036091">
    <property type="entry name" value="Prodiol/glycerol_DeHase__sf_su"/>
</dbReference>
<sequence length="167" mass="18414">MTQEQMLEQIVKQVMSSMSAAAAPSPAACGTVSKADYPIGDKRPELILSATGKAYKELTLDKLLAGELTPEDLRIRPETLELQAQVAESVNRDAFARNLRRAAELIAVPDARLLEIYNALRPYKSTKEELMAIAAELKNQYNAPISASLVAEAAEVYYARKRSKEFI</sequence>
<evidence type="ECO:0000313" key="4">
    <source>
        <dbReference type="Proteomes" id="UP000176244"/>
    </source>
</evidence>
<dbReference type="RefSeq" id="WP_070371830.1">
    <property type="nucleotide sequence ID" value="NZ_CABIIK010000045.1"/>
</dbReference>
<keyword evidence="6" id="KW-1185">Reference proteome</keyword>
<dbReference type="EC" id="4.2.1.28" evidence="1"/>
<protein>
    <submittedName>
        <fullName evidence="1 2">Diol dehydratase small subunit</fullName>
        <ecNumber evidence="1">4.2.1.28</ecNumber>
    </submittedName>
</protein>
<dbReference type="AlphaFoldDB" id="A0A1F2PGS5"/>
<organism evidence="1 4">
    <name type="scientific">Acetobacterium wieringae</name>
    <dbReference type="NCBI Taxonomy" id="52694"/>
    <lineage>
        <taxon>Bacteria</taxon>
        <taxon>Bacillati</taxon>
        <taxon>Bacillota</taxon>
        <taxon>Clostridia</taxon>
        <taxon>Eubacteriales</taxon>
        <taxon>Eubacteriaceae</taxon>
        <taxon>Acetobacterium</taxon>
    </lineage>
</organism>
<dbReference type="OrthoDB" id="3732589at2"/>
<dbReference type="Pfam" id="PF02287">
    <property type="entry name" value="Dehydratase_SU"/>
    <property type="match status" value="1"/>
</dbReference>
<dbReference type="GO" id="GO:0050215">
    <property type="term" value="F:propanediol dehydratase activity"/>
    <property type="evidence" value="ECO:0007669"/>
    <property type="project" value="UniProtKB-EC"/>
</dbReference>
<dbReference type="EMBL" id="CP087994">
    <property type="protein sequence ID" value="UYO63733.1"/>
    <property type="molecule type" value="Genomic_DNA"/>
</dbReference>
<reference evidence="1 4" key="1">
    <citation type="submission" date="2015-09" db="EMBL/GenBank/DDBJ databases">
        <title>Genome sequence of Acetobacterium wieringae DSM 1911.</title>
        <authorList>
            <person name="Poehlein A."/>
            <person name="Bengelsdorf F.R."/>
            <person name="Schiel-Bengelsdorf B."/>
            <person name="Duerre P."/>
            <person name="Daniel R."/>
        </authorList>
    </citation>
    <scope>NUCLEOTIDE SEQUENCE [LARGE SCALE GENOMIC DNA]</scope>
    <source>
        <strain evidence="1 4">DSM 1911</strain>
    </source>
</reference>
<dbReference type="EMBL" id="VSLA01000013">
    <property type="protein sequence ID" value="TYC85849.1"/>
    <property type="molecule type" value="Genomic_DNA"/>
</dbReference>
<dbReference type="InterPro" id="IPR003207">
    <property type="entry name" value="Ppandiol/glycerol_DeHydtase_su"/>
</dbReference>
<name>A0A1F2PGS5_9FIRM</name>
<dbReference type="PIRSF" id="PIRSF018505">
    <property type="entry name" value="Prpndl_dhdrts_sm"/>
    <property type="match status" value="1"/>
</dbReference>
<evidence type="ECO:0000313" key="5">
    <source>
        <dbReference type="Proteomes" id="UP000322619"/>
    </source>
</evidence>
<gene>
    <name evidence="1" type="primary">pduE</name>
    <name evidence="1" type="ORF">ACWI_25580</name>
    <name evidence="2" type="ORF">FXB42_08245</name>
    <name evidence="3" type="ORF">LNN31_04700</name>
</gene>
<evidence type="ECO:0000313" key="2">
    <source>
        <dbReference type="EMBL" id="TYC85849.1"/>
    </source>
</evidence>
<dbReference type="SUPFAM" id="SSF47148">
    <property type="entry name" value="Diol dehydratase, gamma subunit"/>
    <property type="match status" value="1"/>
</dbReference>
<dbReference type="NCBIfam" id="NF011972">
    <property type="entry name" value="PRK15443.1-3"/>
    <property type="match status" value="1"/>
</dbReference>
<dbReference type="STRING" id="52694.ACWI_25580"/>
<dbReference type="Proteomes" id="UP000176244">
    <property type="component" value="Unassembled WGS sequence"/>
</dbReference>
<keyword evidence="1" id="KW-0456">Lyase</keyword>
<accession>A0A1F2PGS5</accession>